<proteinExistence type="inferred from homology"/>
<feature type="transmembrane region" description="Helical" evidence="6">
    <location>
        <begin position="6"/>
        <end position="23"/>
    </location>
</feature>
<evidence type="ECO:0000256" key="4">
    <source>
        <dbReference type="ARBA" id="ARBA00022989"/>
    </source>
</evidence>
<dbReference type="GO" id="GO:0005886">
    <property type="term" value="C:plasma membrane"/>
    <property type="evidence" value="ECO:0007669"/>
    <property type="project" value="TreeGrafter"/>
</dbReference>
<feature type="transmembrane region" description="Helical" evidence="6">
    <location>
        <begin position="35"/>
        <end position="53"/>
    </location>
</feature>
<dbReference type="RefSeq" id="WP_007472911.1">
    <property type="nucleotide sequence ID" value="NZ_ABCJ01000001.1"/>
</dbReference>
<protein>
    <recommendedName>
        <fullName evidence="9">Iron export ABC transporter permease subunit FetB</fullName>
    </recommendedName>
</protein>
<gene>
    <name evidence="7" type="ORF">CMTB2_01753</name>
</gene>
<dbReference type="PANTHER" id="PTHR30028:SF0">
    <property type="entry name" value="PROTEIN ALUMINUM SENSITIVE 3"/>
    <property type="match status" value="1"/>
</dbReference>
<feature type="transmembrane region" description="Helical" evidence="6">
    <location>
        <begin position="207"/>
        <end position="233"/>
    </location>
</feature>
<dbReference type="Pfam" id="PF03649">
    <property type="entry name" value="UPF0014"/>
    <property type="match status" value="1"/>
</dbReference>
<keyword evidence="5 6" id="KW-0472">Membrane</keyword>
<evidence type="ECO:0000256" key="3">
    <source>
        <dbReference type="ARBA" id="ARBA00022692"/>
    </source>
</evidence>
<comment type="subcellular location">
    <subcellularLocation>
        <location evidence="1">Membrane</location>
        <topology evidence="1">Multi-pass membrane protein</topology>
    </subcellularLocation>
</comment>
<name>A0AAI9F2X1_9BACT</name>
<accession>A0AAI9F2X1</accession>
<feature type="transmembrane region" description="Helical" evidence="6">
    <location>
        <begin position="180"/>
        <end position="201"/>
    </location>
</feature>
<evidence type="ECO:0000313" key="7">
    <source>
        <dbReference type="EMBL" id="EDM24200.1"/>
    </source>
</evidence>
<evidence type="ECO:0000256" key="2">
    <source>
        <dbReference type="ARBA" id="ARBA00005268"/>
    </source>
</evidence>
<feature type="transmembrane region" description="Helical" evidence="6">
    <location>
        <begin position="115"/>
        <end position="134"/>
    </location>
</feature>
<keyword evidence="4 6" id="KW-1133">Transmembrane helix</keyword>
<dbReference type="Proteomes" id="UP000003288">
    <property type="component" value="Unassembled WGS sequence"/>
</dbReference>
<dbReference type="InterPro" id="IPR005226">
    <property type="entry name" value="UPF0014_fam"/>
</dbReference>
<evidence type="ECO:0000256" key="6">
    <source>
        <dbReference type="SAM" id="Phobius"/>
    </source>
</evidence>
<evidence type="ECO:0000313" key="8">
    <source>
        <dbReference type="Proteomes" id="UP000003288"/>
    </source>
</evidence>
<reference evidence="7 8" key="1">
    <citation type="journal article" date="2011" name="Stand. Genomic Sci.">
        <title>Draft genome sequence of Caminibacter mediatlanticus strain TB-2, an epsilonproteobacterium isolated from a deep-sea hydrothermal vent.</title>
        <authorList>
            <person name="Giovannelli D."/>
            <person name="Ferriera S."/>
            <person name="Johnson J."/>
            <person name="Kravitz S."/>
            <person name="Perez-Rodriguez I."/>
            <person name="Ricci J."/>
            <person name="O'Brien C."/>
            <person name="Voordeckers J.W."/>
            <person name="Bini E."/>
            <person name="Vetriani C."/>
        </authorList>
    </citation>
    <scope>NUCLEOTIDE SEQUENCE [LARGE SCALE GENOMIC DNA]</scope>
    <source>
        <strain evidence="7 8">TB-2</strain>
    </source>
</reference>
<keyword evidence="3 6" id="KW-0812">Transmembrane</keyword>
<evidence type="ECO:0000256" key="1">
    <source>
        <dbReference type="ARBA" id="ARBA00004141"/>
    </source>
</evidence>
<evidence type="ECO:0008006" key="9">
    <source>
        <dbReference type="Google" id="ProtNLM"/>
    </source>
</evidence>
<evidence type="ECO:0000256" key="5">
    <source>
        <dbReference type="ARBA" id="ARBA00023136"/>
    </source>
</evidence>
<dbReference type="AlphaFoldDB" id="A0AAI9F2X1"/>
<dbReference type="EMBL" id="ABCJ01000001">
    <property type="protein sequence ID" value="EDM24200.1"/>
    <property type="molecule type" value="Genomic_DNA"/>
</dbReference>
<sequence length="239" mass="26651">MNISLILLSFILVLIPSIITYKLKIGIEKEILKNSFRALLQLTALGFILGFLFKITNPIFYIPIVLFMLLYSSYIAKKRTNYSLKAAFFSLTLATTLILTILVSLKIISLKPNEFIPIAGMIIGNALNTYTLTIERLKREITLQKELIEAFIAIGARYSDALKIMQKEAIKAALIPVNNMLQTIGVVAIPGITTGMLLAGASPLKAVTYQIVIIYMLVSINLFSSLFGSYFYIKEKELV</sequence>
<feature type="transmembrane region" description="Helical" evidence="6">
    <location>
        <begin position="59"/>
        <end position="76"/>
    </location>
</feature>
<comment type="similarity">
    <text evidence="2">Belongs to the UPF0014 family.</text>
</comment>
<comment type="caution">
    <text evidence="7">The sequence shown here is derived from an EMBL/GenBank/DDBJ whole genome shotgun (WGS) entry which is preliminary data.</text>
</comment>
<dbReference type="PANTHER" id="PTHR30028">
    <property type="entry name" value="UPF0014 INNER MEMBRANE PROTEIN YBBM-RELATED"/>
    <property type="match status" value="1"/>
</dbReference>
<feature type="transmembrane region" description="Helical" evidence="6">
    <location>
        <begin position="88"/>
        <end position="109"/>
    </location>
</feature>
<organism evidence="7 8">
    <name type="scientific">Caminibacter mediatlanticus TB-2</name>
    <dbReference type="NCBI Taxonomy" id="391592"/>
    <lineage>
        <taxon>Bacteria</taxon>
        <taxon>Pseudomonadati</taxon>
        <taxon>Campylobacterota</taxon>
        <taxon>Epsilonproteobacteria</taxon>
        <taxon>Nautiliales</taxon>
        <taxon>Nautiliaceae</taxon>
        <taxon>Caminibacter</taxon>
    </lineage>
</organism>